<gene>
    <name evidence="1" type="ORF">ASEP1449_LOCUS18912</name>
</gene>
<sequence>MPDVITVFKHVMWPRLQTLGWKDKTEDGVTYYILPGVDMAKQYCRYNRHYFDQVPDILRCVKKQWSKNEQAILSMQLYEACQQELINMEKSGTLSEQVNFDLLMKKVQRPRRK</sequence>
<evidence type="ECO:0000313" key="1">
    <source>
        <dbReference type="EMBL" id="CAD9827078.1"/>
    </source>
</evidence>
<reference evidence="1" key="1">
    <citation type="submission" date="2021-01" db="EMBL/GenBank/DDBJ databases">
        <authorList>
            <person name="Corre E."/>
            <person name="Pelletier E."/>
            <person name="Niang G."/>
            <person name="Scheremetjew M."/>
            <person name="Finn R."/>
            <person name="Kale V."/>
            <person name="Holt S."/>
            <person name="Cochrane G."/>
            <person name="Meng A."/>
            <person name="Brown T."/>
            <person name="Cohen L."/>
        </authorList>
    </citation>
    <scope>NUCLEOTIDE SEQUENCE</scope>
    <source>
        <strain evidence="1">CCMP2084</strain>
    </source>
</reference>
<accession>A0A7S2UTC1</accession>
<dbReference type="EMBL" id="HBHQ01027909">
    <property type="protein sequence ID" value="CAD9827078.1"/>
    <property type="molecule type" value="Transcribed_RNA"/>
</dbReference>
<protein>
    <submittedName>
        <fullName evidence="1">Uncharacterized protein</fullName>
    </submittedName>
</protein>
<proteinExistence type="predicted"/>
<organism evidence="1">
    <name type="scientific">Attheya septentrionalis</name>
    <dbReference type="NCBI Taxonomy" id="420275"/>
    <lineage>
        <taxon>Eukaryota</taxon>
        <taxon>Sar</taxon>
        <taxon>Stramenopiles</taxon>
        <taxon>Ochrophyta</taxon>
        <taxon>Bacillariophyta</taxon>
        <taxon>Coscinodiscophyceae</taxon>
        <taxon>Chaetocerotophycidae</taxon>
        <taxon>Chaetocerotales</taxon>
        <taxon>Attheyaceae</taxon>
        <taxon>Attheya</taxon>
    </lineage>
</organism>
<name>A0A7S2UTC1_9STRA</name>
<dbReference type="AlphaFoldDB" id="A0A7S2UTC1"/>